<dbReference type="Gene3D" id="3.40.50.150">
    <property type="entry name" value="Vaccinia Virus protein VP39"/>
    <property type="match status" value="1"/>
</dbReference>
<gene>
    <name evidence="1" type="ORF">BP00DRAFT_358232</name>
</gene>
<dbReference type="EMBL" id="KZ825640">
    <property type="protein sequence ID" value="PYI25532.1"/>
    <property type="molecule type" value="Genomic_DNA"/>
</dbReference>
<protein>
    <submittedName>
        <fullName evidence="1">Uncharacterized protein</fullName>
    </submittedName>
</protein>
<keyword evidence="2" id="KW-1185">Reference proteome</keyword>
<accession>A0A2V5HS76</accession>
<reference evidence="1 2" key="1">
    <citation type="submission" date="2018-02" db="EMBL/GenBank/DDBJ databases">
        <title>The genomes of Aspergillus section Nigri reveals drivers in fungal speciation.</title>
        <authorList>
            <consortium name="DOE Joint Genome Institute"/>
            <person name="Vesth T.C."/>
            <person name="Nybo J."/>
            <person name="Theobald S."/>
            <person name="Brandl J."/>
            <person name="Frisvad J.C."/>
            <person name="Nielsen K.F."/>
            <person name="Lyhne E.K."/>
            <person name="Kogle M.E."/>
            <person name="Kuo A."/>
            <person name="Riley R."/>
            <person name="Clum A."/>
            <person name="Nolan M."/>
            <person name="Lipzen A."/>
            <person name="Salamov A."/>
            <person name="Henrissat B."/>
            <person name="Wiebenga A."/>
            <person name="De vries R.P."/>
            <person name="Grigoriev I.V."/>
            <person name="Mortensen U.H."/>
            <person name="Andersen M.R."/>
            <person name="Baker S.E."/>
        </authorList>
    </citation>
    <scope>NUCLEOTIDE SEQUENCE [LARGE SCALE GENOMIC DNA]</scope>
    <source>
        <strain evidence="1 2">CBS 114.80</strain>
    </source>
</reference>
<evidence type="ECO:0000313" key="1">
    <source>
        <dbReference type="EMBL" id="PYI25532.1"/>
    </source>
</evidence>
<dbReference type="InterPro" id="IPR029063">
    <property type="entry name" value="SAM-dependent_MTases_sf"/>
</dbReference>
<dbReference type="Proteomes" id="UP000248817">
    <property type="component" value="Unassembled WGS sequence"/>
</dbReference>
<name>A0A2V5HS76_9EURO</name>
<dbReference type="AlphaFoldDB" id="A0A2V5HS76"/>
<proteinExistence type="predicted"/>
<organism evidence="1 2">
    <name type="scientific">Aspergillus indologenus CBS 114.80</name>
    <dbReference type="NCBI Taxonomy" id="1450541"/>
    <lineage>
        <taxon>Eukaryota</taxon>
        <taxon>Fungi</taxon>
        <taxon>Dikarya</taxon>
        <taxon>Ascomycota</taxon>
        <taxon>Pezizomycotina</taxon>
        <taxon>Eurotiomycetes</taxon>
        <taxon>Eurotiomycetidae</taxon>
        <taxon>Eurotiales</taxon>
        <taxon>Aspergillaceae</taxon>
        <taxon>Aspergillus</taxon>
        <taxon>Aspergillus subgen. Circumdati</taxon>
    </lineage>
</organism>
<evidence type="ECO:0000313" key="2">
    <source>
        <dbReference type="Proteomes" id="UP000248817"/>
    </source>
</evidence>
<sequence>LDTEEDPTKQEFEGENYDLVIAANVLHATQHIEKNSAGCASPLETRRSTATAREHKSHCASSIRLSHTARLVDWGCRTEERYSLIDRDRVGLCSPAKWLYRGWSYHAQLHEY</sequence>
<feature type="non-terminal residue" evidence="1">
    <location>
        <position position="1"/>
    </location>
</feature>